<protein>
    <recommendedName>
        <fullName evidence="2 8">Elongation factor G</fullName>
        <shortName evidence="8">EF-G</shortName>
    </recommendedName>
</protein>
<evidence type="ECO:0000256" key="2">
    <source>
        <dbReference type="ARBA" id="ARBA00017872"/>
    </source>
</evidence>
<dbReference type="NCBIfam" id="TIGR00231">
    <property type="entry name" value="small_GTP"/>
    <property type="match status" value="1"/>
</dbReference>
<dbReference type="Pfam" id="PF14492">
    <property type="entry name" value="EFG_III"/>
    <property type="match status" value="1"/>
</dbReference>
<dbReference type="Gene3D" id="3.40.50.300">
    <property type="entry name" value="P-loop containing nucleotide triphosphate hydrolases"/>
    <property type="match status" value="1"/>
</dbReference>
<dbReference type="Gene3D" id="3.30.70.240">
    <property type="match status" value="1"/>
</dbReference>
<dbReference type="InterPro" id="IPR004540">
    <property type="entry name" value="Transl_elong_EFG/EF2"/>
</dbReference>
<evidence type="ECO:0000313" key="11">
    <source>
        <dbReference type="Proteomes" id="UP001597033"/>
    </source>
</evidence>
<evidence type="ECO:0000256" key="8">
    <source>
        <dbReference type="HAMAP-Rule" id="MF_00054"/>
    </source>
</evidence>
<dbReference type="Gene3D" id="3.30.230.10">
    <property type="match status" value="1"/>
</dbReference>
<dbReference type="NCBIfam" id="TIGR00484">
    <property type="entry name" value="EF-G"/>
    <property type="match status" value="1"/>
</dbReference>
<dbReference type="PANTHER" id="PTHR43261">
    <property type="entry name" value="TRANSLATION ELONGATION FACTOR G-RELATED"/>
    <property type="match status" value="1"/>
</dbReference>
<dbReference type="SMART" id="SM00889">
    <property type="entry name" value="EFG_IV"/>
    <property type="match status" value="1"/>
</dbReference>
<dbReference type="SUPFAM" id="SSF52540">
    <property type="entry name" value="P-loop containing nucleoside triphosphate hydrolases"/>
    <property type="match status" value="1"/>
</dbReference>
<keyword evidence="11" id="KW-1185">Reference proteome</keyword>
<dbReference type="InterPro" id="IPR000640">
    <property type="entry name" value="EFG_V-like"/>
</dbReference>
<dbReference type="InterPro" id="IPR005225">
    <property type="entry name" value="Small_GTP-bd"/>
</dbReference>
<dbReference type="InterPro" id="IPR009022">
    <property type="entry name" value="EFG_III"/>
</dbReference>
<evidence type="ECO:0000256" key="1">
    <source>
        <dbReference type="ARBA" id="ARBA00005870"/>
    </source>
</evidence>
<keyword evidence="8" id="KW-0963">Cytoplasm</keyword>
<dbReference type="SUPFAM" id="SSF50447">
    <property type="entry name" value="Translation proteins"/>
    <property type="match status" value="1"/>
</dbReference>
<evidence type="ECO:0000256" key="7">
    <source>
        <dbReference type="ARBA" id="ARBA00024731"/>
    </source>
</evidence>
<evidence type="ECO:0000259" key="9">
    <source>
        <dbReference type="PROSITE" id="PS51722"/>
    </source>
</evidence>
<dbReference type="CDD" id="cd01886">
    <property type="entry name" value="EF-G"/>
    <property type="match status" value="1"/>
</dbReference>
<dbReference type="SUPFAM" id="SSF54980">
    <property type="entry name" value="EF-G C-terminal domain-like"/>
    <property type="match status" value="2"/>
</dbReference>
<dbReference type="HAMAP" id="MF_00054_B">
    <property type="entry name" value="EF_G_EF_2_B"/>
    <property type="match status" value="1"/>
</dbReference>
<evidence type="ECO:0000313" key="10">
    <source>
        <dbReference type="EMBL" id="MFD1041767.1"/>
    </source>
</evidence>
<dbReference type="CDD" id="cd01434">
    <property type="entry name" value="EFG_mtEFG1_IV"/>
    <property type="match status" value="1"/>
</dbReference>
<dbReference type="Gene3D" id="2.40.30.10">
    <property type="entry name" value="Translation factors"/>
    <property type="match status" value="1"/>
</dbReference>
<organism evidence="10 11">
    <name type="scientific">Pseudoxanthomonas kaohsiungensis</name>
    <dbReference type="NCBI Taxonomy" id="283923"/>
    <lineage>
        <taxon>Bacteria</taxon>
        <taxon>Pseudomonadati</taxon>
        <taxon>Pseudomonadota</taxon>
        <taxon>Gammaproteobacteria</taxon>
        <taxon>Lysobacterales</taxon>
        <taxon>Lysobacteraceae</taxon>
        <taxon>Pseudoxanthomonas</taxon>
    </lineage>
</organism>
<dbReference type="InterPro" id="IPR009000">
    <property type="entry name" value="Transl_B-barrel_sf"/>
</dbReference>
<accession>A0ABW3LVY7</accession>
<evidence type="ECO:0000256" key="6">
    <source>
        <dbReference type="ARBA" id="ARBA00023134"/>
    </source>
</evidence>
<reference evidence="11" key="1">
    <citation type="journal article" date="2019" name="Int. J. Syst. Evol. Microbiol.">
        <title>The Global Catalogue of Microorganisms (GCM) 10K type strain sequencing project: providing services to taxonomists for standard genome sequencing and annotation.</title>
        <authorList>
            <consortium name="The Broad Institute Genomics Platform"/>
            <consortium name="The Broad Institute Genome Sequencing Center for Infectious Disease"/>
            <person name="Wu L."/>
            <person name="Ma J."/>
        </authorList>
    </citation>
    <scope>NUCLEOTIDE SEQUENCE [LARGE SCALE GENOMIC DNA]</scope>
    <source>
        <strain evidence="11">CCUG 55854</strain>
    </source>
</reference>
<dbReference type="Pfam" id="PF00009">
    <property type="entry name" value="GTP_EFTU"/>
    <property type="match status" value="1"/>
</dbReference>
<gene>
    <name evidence="8 10" type="primary">fusA</name>
    <name evidence="10" type="ORF">ACFQ2N_05320</name>
</gene>
<dbReference type="PROSITE" id="PS00301">
    <property type="entry name" value="G_TR_1"/>
    <property type="match status" value="1"/>
</dbReference>
<proteinExistence type="inferred from homology"/>
<dbReference type="RefSeq" id="WP_162376520.1">
    <property type="nucleotide sequence ID" value="NZ_JBHTKN010000002.1"/>
</dbReference>
<dbReference type="InterPro" id="IPR027417">
    <property type="entry name" value="P-loop_NTPase"/>
</dbReference>
<dbReference type="Proteomes" id="UP001597033">
    <property type="component" value="Unassembled WGS sequence"/>
</dbReference>
<dbReference type="Pfam" id="PF03144">
    <property type="entry name" value="GTP_EFTU_D2"/>
    <property type="match status" value="1"/>
</dbReference>
<comment type="function">
    <text evidence="7 8">Catalyzes the GTP-dependent ribosomal translocation step during translation elongation. During this step, the ribosome changes from the pre-translocational (PRE) to the post-translocational (POST) state as the newly formed A-site-bound peptidyl-tRNA and P-site-bound deacylated tRNA move to the P and E sites, respectively. Catalyzes the coordinated movement of the two tRNA molecules, the mRNA and conformational changes in the ribosome.</text>
</comment>
<evidence type="ECO:0000256" key="4">
    <source>
        <dbReference type="ARBA" id="ARBA00022768"/>
    </source>
</evidence>
<feature type="binding site" evidence="8">
    <location>
        <begin position="88"/>
        <end position="92"/>
    </location>
    <ligand>
        <name>GTP</name>
        <dbReference type="ChEBI" id="CHEBI:37565"/>
    </ligand>
</feature>
<comment type="caution">
    <text evidence="10">The sequence shown here is derived from an EMBL/GenBank/DDBJ whole genome shotgun (WGS) entry which is preliminary data.</text>
</comment>
<keyword evidence="3 8" id="KW-0547">Nucleotide-binding</keyword>
<dbReference type="EMBL" id="JBHTKN010000002">
    <property type="protein sequence ID" value="MFD1041767.1"/>
    <property type="molecule type" value="Genomic_DNA"/>
</dbReference>
<dbReference type="CDD" id="cd03713">
    <property type="entry name" value="EFG_mtEFG_C"/>
    <property type="match status" value="1"/>
</dbReference>
<feature type="domain" description="Tr-type G" evidence="9">
    <location>
        <begin position="8"/>
        <end position="290"/>
    </location>
</feature>
<dbReference type="InterPro" id="IPR005517">
    <property type="entry name" value="Transl_elong_EFG/EF2_IV"/>
</dbReference>
<dbReference type="InterPro" id="IPR020568">
    <property type="entry name" value="Ribosomal_Su5_D2-typ_SF"/>
</dbReference>
<keyword evidence="6 8" id="KW-0342">GTP-binding</keyword>
<dbReference type="InterPro" id="IPR004161">
    <property type="entry name" value="EFTu-like_2"/>
</dbReference>
<dbReference type="Pfam" id="PF00679">
    <property type="entry name" value="EFG_C"/>
    <property type="match status" value="1"/>
</dbReference>
<keyword evidence="4 8" id="KW-0251">Elongation factor</keyword>
<feature type="binding site" evidence="8">
    <location>
        <begin position="142"/>
        <end position="145"/>
    </location>
    <ligand>
        <name>GTP</name>
        <dbReference type="ChEBI" id="CHEBI:37565"/>
    </ligand>
</feature>
<dbReference type="Gene3D" id="3.30.70.870">
    <property type="entry name" value="Elongation Factor G (Translational Gtpase), domain 3"/>
    <property type="match status" value="1"/>
</dbReference>
<sequence>MARTTPIERYRNFGIMAHIDAGKTTTSERILFYTGKSHKIGEVHDGAATMDWMEQEQERGITIQSAATTAFWKGMDKSLPEHRFNIIDTPGHVDFTIEVERSLRVLDGAVFVLCAVGGVQPQSETVWRQANKYHVPRIAFVNKMDRTGANFYKVRDQLKSRLGAVAVPMQVPIGAEDGFEGVVDLLKMKAIHWDAASQGLNFEYRDIPADLVAKAEEERAFMVESAAEASEELMNKYLEGGDLTEEEIIGGLRERTLKTEIVPMFCGSAFKNKGVQAMLDGVVSLLPSPVDVPPVKGVDVDDETKELTRESSDKAPFSALAFKIMTDPFVGSLTFFRVYSGTLNAGDAVLNSVKGKKERIGRLLQMHSNNRDEIKEVLAGDIAAAVGLKDVTTGDTLCSQDAPIVLERMAFPEPVISMAVEPKTKSDQEKMGIALGRLAQEDPSFRVRTDEESGQTIISGMGELHLDIIVDRMKREFNVEANVGKPQVAYRETIRLSDVKSDYKHAKQSGGKGQYGHVVIELSPLTAEDREKYAADIKDDFLFLNEITGGVIPKEFIPSVEKGMRETITSGPLAGFPVVGVKAKLVFGSYHDVDSSEMAFKLAASMAFKQGFAKAKPVLLEPIMKVEIVSPEDYLGDVMGDVSRRRGVLQGQDESPSGKIINAMIPLGEMFGYATTLRSMSQGRATFSMEFDHYEEAPNNIAETVIKKA</sequence>
<dbReference type="InterPro" id="IPR035649">
    <property type="entry name" value="EFG_V"/>
</dbReference>
<dbReference type="PROSITE" id="PS51722">
    <property type="entry name" value="G_TR_2"/>
    <property type="match status" value="1"/>
</dbReference>
<dbReference type="InterPro" id="IPR000795">
    <property type="entry name" value="T_Tr_GTP-bd_dom"/>
</dbReference>
<comment type="similarity">
    <text evidence="1 8">Belongs to the TRAFAC class translation factor GTPase superfamily. Classic translation factor GTPase family. EF-G/EF-2 subfamily.</text>
</comment>
<dbReference type="CDD" id="cd04088">
    <property type="entry name" value="EFG_mtEFG_II"/>
    <property type="match status" value="1"/>
</dbReference>
<feature type="binding site" evidence="8">
    <location>
        <begin position="17"/>
        <end position="24"/>
    </location>
    <ligand>
        <name>GTP</name>
        <dbReference type="ChEBI" id="CHEBI:37565"/>
    </ligand>
</feature>
<dbReference type="GO" id="GO:0003746">
    <property type="term" value="F:translation elongation factor activity"/>
    <property type="evidence" value="ECO:0007669"/>
    <property type="project" value="UniProtKB-KW"/>
</dbReference>
<dbReference type="InterPro" id="IPR035647">
    <property type="entry name" value="EFG_III/V"/>
</dbReference>
<dbReference type="InterPro" id="IPR031157">
    <property type="entry name" value="G_TR_CS"/>
</dbReference>
<comment type="subcellular location">
    <subcellularLocation>
        <location evidence="8">Cytoplasm</location>
    </subcellularLocation>
</comment>
<dbReference type="PRINTS" id="PR00315">
    <property type="entry name" value="ELONGATNFCT"/>
</dbReference>
<dbReference type="NCBIfam" id="NF009381">
    <property type="entry name" value="PRK12740.1-5"/>
    <property type="match status" value="1"/>
</dbReference>
<keyword evidence="5 8" id="KW-0648">Protein biosynthesis</keyword>
<dbReference type="InterPro" id="IPR041095">
    <property type="entry name" value="EFG_II"/>
</dbReference>
<name>A0ABW3LVY7_9GAMM</name>
<dbReference type="InterPro" id="IPR047872">
    <property type="entry name" value="EFG_IV"/>
</dbReference>
<evidence type="ECO:0000256" key="5">
    <source>
        <dbReference type="ARBA" id="ARBA00022917"/>
    </source>
</evidence>
<dbReference type="CDD" id="cd16262">
    <property type="entry name" value="EFG_III"/>
    <property type="match status" value="1"/>
</dbReference>
<evidence type="ECO:0000256" key="3">
    <source>
        <dbReference type="ARBA" id="ARBA00022741"/>
    </source>
</evidence>
<dbReference type="SMART" id="SM00838">
    <property type="entry name" value="EFG_C"/>
    <property type="match status" value="1"/>
</dbReference>
<dbReference type="PANTHER" id="PTHR43261:SF1">
    <property type="entry name" value="RIBOSOME-RELEASING FACTOR 2, MITOCHONDRIAL"/>
    <property type="match status" value="1"/>
</dbReference>
<dbReference type="SUPFAM" id="SSF54211">
    <property type="entry name" value="Ribosomal protein S5 domain 2-like"/>
    <property type="match status" value="1"/>
</dbReference>
<dbReference type="InterPro" id="IPR014721">
    <property type="entry name" value="Ribsml_uS5_D2-typ_fold_subgr"/>
</dbReference>
<dbReference type="Pfam" id="PF03764">
    <property type="entry name" value="EFG_IV"/>
    <property type="match status" value="1"/>
</dbReference>